<keyword evidence="2" id="KW-1185">Reference proteome</keyword>
<name>A0A915KBV2_ROMCU</name>
<evidence type="ECO:0000256" key="1">
    <source>
        <dbReference type="SAM" id="SignalP"/>
    </source>
</evidence>
<evidence type="ECO:0000313" key="3">
    <source>
        <dbReference type="WBParaSite" id="nRc.2.0.1.t36187-RA"/>
    </source>
</evidence>
<dbReference type="WBParaSite" id="nRc.2.0.1.t36187-RA">
    <property type="protein sequence ID" value="nRc.2.0.1.t36187-RA"/>
    <property type="gene ID" value="nRc.2.0.1.g36187"/>
</dbReference>
<accession>A0A915KBV2</accession>
<sequence length="121" mass="13339">MFYRHTPPLVPFLVLSASAAVYTSCCRRHSSGRPHPPIHMASYAGALQYIRADAVTTPAAALLNSDWKPHQRVAASCYFKEQAIKTSECRCKNGQESPRHPRCPSFAIIAPFPSSKAMPPE</sequence>
<proteinExistence type="predicted"/>
<dbReference type="Proteomes" id="UP000887565">
    <property type="component" value="Unplaced"/>
</dbReference>
<reference evidence="3" key="1">
    <citation type="submission" date="2022-11" db="UniProtKB">
        <authorList>
            <consortium name="WormBaseParasite"/>
        </authorList>
    </citation>
    <scope>IDENTIFICATION</scope>
</reference>
<organism evidence="2 3">
    <name type="scientific">Romanomermis culicivorax</name>
    <name type="common">Nematode worm</name>
    <dbReference type="NCBI Taxonomy" id="13658"/>
    <lineage>
        <taxon>Eukaryota</taxon>
        <taxon>Metazoa</taxon>
        <taxon>Ecdysozoa</taxon>
        <taxon>Nematoda</taxon>
        <taxon>Enoplea</taxon>
        <taxon>Dorylaimia</taxon>
        <taxon>Mermithida</taxon>
        <taxon>Mermithoidea</taxon>
        <taxon>Mermithidae</taxon>
        <taxon>Romanomermis</taxon>
    </lineage>
</organism>
<dbReference type="AlphaFoldDB" id="A0A915KBV2"/>
<feature type="chain" id="PRO_5037125680" evidence="1">
    <location>
        <begin position="24"/>
        <end position="121"/>
    </location>
</feature>
<protein>
    <submittedName>
        <fullName evidence="3">Secreted protein</fullName>
    </submittedName>
</protein>
<evidence type="ECO:0000313" key="2">
    <source>
        <dbReference type="Proteomes" id="UP000887565"/>
    </source>
</evidence>
<keyword evidence="1" id="KW-0732">Signal</keyword>
<feature type="signal peptide" evidence="1">
    <location>
        <begin position="1"/>
        <end position="23"/>
    </location>
</feature>